<keyword evidence="3" id="KW-1185">Reference proteome</keyword>
<dbReference type="SUPFAM" id="SSF69118">
    <property type="entry name" value="AhpD-like"/>
    <property type="match status" value="1"/>
</dbReference>
<dbReference type="Gene3D" id="1.20.1290.10">
    <property type="entry name" value="AhpD-like"/>
    <property type="match status" value="1"/>
</dbReference>
<dbReference type="InterPro" id="IPR029032">
    <property type="entry name" value="AhpD-like"/>
</dbReference>
<dbReference type="RefSeq" id="WP_184305231.1">
    <property type="nucleotide sequence ID" value="NZ_JACHXU010000007.1"/>
</dbReference>
<comment type="caution">
    <text evidence="2">The sequence shown here is derived from an EMBL/GenBank/DDBJ whole genome shotgun (WGS) entry which is preliminary data.</text>
</comment>
<feature type="domain" description="Carboxymuconolactone decarboxylase-like" evidence="1">
    <location>
        <begin position="41"/>
        <end position="115"/>
    </location>
</feature>
<dbReference type="InterPro" id="IPR004675">
    <property type="entry name" value="AhpD_core"/>
</dbReference>
<reference evidence="2 3" key="1">
    <citation type="submission" date="2020-08" db="EMBL/GenBank/DDBJ databases">
        <title>Genomic Encyclopedia of Type Strains, Phase III (KMG-III): the genomes of soil and plant-associated and newly described type strains.</title>
        <authorList>
            <person name="Whitman W."/>
        </authorList>
    </citation>
    <scope>NUCLEOTIDE SEQUENCE [LARGE SCALE GENOMIC DNA]</scope>
    <source>
        <strain evidence="2 3">CECT 8075</strain>
    </source>
</reference>
<keyword evidence="2" id="KW-0560">Oxidoreductase</keyword>
<dbReference type="PANTHER" id="PTHR35446:SF3">
    <property type="entry name" value="CMD DOMAIN-CONTAINING PROTEIN"/>
    <property type="match status" value="1"/>
</dbReference>
<dbReference type="Pfam" id="PF02627">
    <property type="entry name" value="CMD"/>
    <property type="match status" value="1"/>
</dbReference>
<organism evidence="2 3">
    <name type="scientific">Aporhodopirellula rubra</name>
    <dbReference type="NCBI Taxonomy" id="980271"/>
    <lineage>
        <taxon>Bacteria</taxon>
        <taxon>Pseudomonadati</taxon>
        <taxon>Planctomycetota</taxon>
        <taxon>Planctomycetia</taxon>
        <taxon>Pirellulales</taxon>
        <taxon>Pirellulaceae</taxon>
        <taxon>Aporhodopirellula</taxon>
    </lineage>
</organism>
<sequence>MSRIQPVNAATAQNQTAEILNGVKKKLGKVPNLIATMANSPAVANAYLSFSGTLAGGNLPANIRERISLTTGQANQCDYCLAAHTLLSKGAGLSEEDIIDARNGTASDERTAAAVVFAKKIVDNRGKVSDEDLAAVRNAGYSEGDIAEIVANVALNLFTNYFNHVADTEIDFPAAPALAHA</sequence>
<dbReference type="NCBIfam" id="TIGR00778">
    <property type="entry name" value="ahpD_dom"/>
    <property type="match status" value="1"/>
</dbReference>
<proteinExistence type="predicted"/>
<dbReference type="PANTHER" id="PTHR35446">
    <property type="entry name" value="SI:CH211-175M2.5"/>
    <property type="match status" value="1"/>
</dbReference>
<gene>
    <name evidence="2" type="ORF">FHS27_002626</name>
</gene>
<dbReference type="GO" id="GO:0051920">
    <property type="term" value="F:peroxiredoxin activity"/>
    <property type="evidence" value="ECO:0007669"/>
    <property type="project" value="InterPro"/>
</dbReference>
<evidence type="ECO:0000313" key="2">
    <source>
        <dbReference type="EMBL" id="MBB3206814.1"/>
    </source>
</evidence>
<dbReference type="AlphaFoldDB" id="A0A7W5H5V5"/>
<dbReference type="InterPro" id="IPR003779">
    <property type="entry name" value="CMD-like"/>
</dbReference>
<evidence type="ECO:0000313" key="3">
    <source>
        <dbReference type="Proteomes" id="UP000536179"/>
    </source>
</evidence>
<name>A0A7W5H5V5_9BACT</name>
<keyword evidence="2" id="KW-0575">Peroxidase</keyword>
<dbReference type="EMBL" id="JACHXU010000007">
    <property type="protein sequence ID" value="MBB3206814.1"/>
    <property type="molecule type" value="Genomic_DNA"/>
</dbReference>
<accession>A0A7W5H5V5</accession>
<evidence type="ECO:0000259" key="1">
    <source>
        <dbReference type="Pfam" id="PF02627"/>
    </source>
</evidence>
<dbReference type="Proteomes" id="UP000536179">
    <property type="component" value="Unassembled WGS sequence"/>
</dbReference>
<protein>
    <submittedName>
        <fullName evidence="2">Putative peroxidase-related enzyme</fullName>
    </submittedName>
</protein>